<dbReference type="EMBL" id="CM017623">
    <property type="protein sequence ID" value="TYH88864.1"/>
    <property type="molecule type" value="Genomic_DNA"/>
</dbReference>
<evidence type="ECO:0000313" key="2">
    <source>
        <dbReference type="Proteomes" id="UP000322667"/>
    </source>
</evidence>
<keyword evidence="2" id="KW-1185">Reference proteome</keyword>
<protein>
    <submittedName>
        <fullName evidence="1">Uncharacterized protein</fullName>
    </submittedName>
</protein>
<sequence>MFHLKLQRKVERHLHFSPFSAVSNPRLRPFNFDSPRGEEGFISAPTKVQRTESGRGVWRRSVHARESREVLLLRRWEPNVARVSVSIRLGVGPL</sequence>
<evidence type="ECO:0000313" key="1">
    <source>
        <dbReference type="EMBL" id="TYH88864.1"/>
    </source>
</evidence>
<organism evidence="1 2">
    <name type="scientific">Gossypium tomentosum</name>
    <name type="common">Hawaiian cotton</name>
    <name type="synonym">Gossypium sandvicense</name>
    <dbReference type="NCBI Taxonomy" id="34277"/>
    <lineage>
        <taxon>Eukaryota</taxon>
        <taxon>Viridiplantae</taxon>
        <taxon>Streptophyta</taxon>
        <taxon>Embryophyta</taxon>
        <taxon>Tracheophyta</taxon>
        <taxon>Spermatophyta</taxon>
        <taxon>Magnoliopsida</taxon>
        <taxon>eudicotyledons</taxon>
        <taxon>Gunneridae</taxon>
        <taxon>Pentapetalae</taxon>
        <taxon>rosids</taxon>
        <taxon>malvids</taxon>
        <taxon>Malvales</taxon>
        <taxon>Malvaceae</taxon>
        <taxon>Malvoideae</taxon>
        <taxon>Gossypium</taxon>
    </lineage>
</organism>
<proteinExistence type="predicted"/>
<reference evidence="1 2" key="1">
    <citation type="submission" date="2019-07" db="EMBL/GenBank/DDBJ databases">
        <title>WGS assembly of Gossypium tomentosum.</title>
        <authorList>
            <person name="Chen Z.J."/>
            <person name="Sreedasyam A."/>
            <person name="Ando A."/>
            <person name="Song Q."/>
            <person name="De L."/>
            <person name="Hulse-Kemp A."/>
            <person name="Ding M."/>
            <person name="Ye W."/>
            <person name="Kirkbride R."/>
            <person name="Jenkins J."/>
            <person name="Plott C."/>
            <person name="Lovell J."/>
            <person name="Lin Y.-M."/>
            <person name="Vaughn R."/>
            <person name="Liu B."/>
            <person name="Li W."/>
            <person name="Simpson S."/>
            <person name="Scheffler B."/>
            <person name="Saski C."/>
            <person name="Grover C."/>
            <person name="Hu G."/>
            <person name="Conover J."/>
            <person name="Carlson J."/>
            <person name="Shu S."/>
            <person name="Boston L."/>
            <person name="Williams M."/>
            <person name="Peterson D."/>
            <person name="Mcgee K."/>
            <person name="Jones D."/>
            <person name="Wendel J."/>
            <person name="Stelly D."/>
            <person name="Grimwood J."/>
            <person name="Schmutz J."/>
        </authorList>
    </citation>
    <scope>NUCLEOTIDE SEQUENCE [LARGE SCALE GENOMIC DNA]</scope>
    <source>
        <strain evidence="1">7179.01</strain>
    </source>
</reference>
<name>A0A5D2MCB0_GOSTO</name>
<gene>
    <name evidence="1" type="ORF">ES332_D01G217700v1</name>
</gene>
<accession>A0A5D2MCB0</accession>
<dbReference type="AlphaFoldDB" id="A0A5D2MCB0"/>
<dbReference type="Proteomes" id="UP000322667">
    <property type="component" value="Chromosome D01"/>
</dbReference>